<proteinExistence type="predicted"/>
<evidence type="ECO:0008006" key="2">
    <source>
        <dbReference type="Google" id="ProtNLM"/>
    </source>
</evidence>
<dbReference type="AlphaFoldDB" id="A0A382V044"/>
<reference evidence="1" key="1">
    <citation type="submission" date="2018-05" db="EMBL/GenBank/DDBJ databases">
        <authorList>
            <person name="Lanie J.A."/>
            <person name="Ng W.-L."/>
            <person name="Kazmierczak K.M."/>
            <person name="Andrzejewski T.M."/>
            <person name="Davidsen T.M."/>
            <person name="Wayne K.J."/>
            <person name="Tettelin H."/>
            <person name="Glass J.I."/>
            <person name="Rusch D."/>
            <person name="Podicherti R."/>
            <person name="Tsui H.-C.T."/>
            <person name="Winkler M.E."/>
        </authorList>
    </citation>
    <scope>NUCLEOTIDE SEQUENCE</scope>
</reference>
<dbReference type="Gene3D" id="3.40.50.150">
    <property type="entry name" value="Vaccinia Virus protein VP39"/>
    <property type="match status" value="1"/>
</dbReference>
<dbReference type="SUPFAM" id="SSF53335">
    <property type="entry name" value="S-adenosyl-L-methionine-dependent methyltransferases"/>
    <property type="match status" value="1"/>
</dbReference>
<dbReference type="Pfam" id="PF01209">
    <property type="entry name" value="Ubie_methyltran"/>
    <property type="match status" value="1"/>
</dbReference>
<name>A0A382V044_9ZZZZ</name>
<sequence>MNSLPSPEKKAVMVQRMFDQIAPTYDRLNRIITFGLDQSWRKRLLKELKIGEKRRILDLACGTGDFAKTSSEYGHDIIGIDFSLNMLRYAQKREIKNT</sequence>
<dbReference type="CDD" id="cd02440">
    <property type="entry name" value="AdoMet_MTases"/>
    <property type="match status" value="1"/>
</dbReference>
<protein>
    <recommendedName>
        <fullName evidence="2">Methyltransferase domain-containing protein</fullName>
    </recommendedName>
</protein>
<dbReference type="InterPro" id="IPR029063">
    <property type="entry name" value="SAM-dependent_MTases_sf"/>
</dbReference>
<feature type="non-terminal residue" evidence="1">
    <location>
        <position position="98"/>
    </location>
</feature>
<accession>A0A382V044</accession>
<dbReference type="EMBL" id="UINC01147833">
    <property type="protein sequence ID" value="SVD39385.1"/>
    <property type="molecule type" value="Genomic_DNA"/>
</dbReference>
<gene>
    <name evidence="1" type="ORF">METZ01_LOCUS392239</name>
</gene>
<evidence type="ECO:0000313" key="1">
    <source>
        <dbReference type="EMBL" id="SVD39385.1"/>
    </source>
</evidence>
<organism evidence="1">
    <name type="scientific">marine metagenome</name>
    <dbReference type="NCBI Taxonomy" id="408172"/>
    <lineage>
        <taxon>unclassified sequences</taxon>
        <taxon>metagenomes</taxon>
        <taxon>ecological metagenomes</taxon>
    </lineage>
</organism>